<evidence type="ECO:0000313" key="2">
    <source>
        <dbReference type="Proteomes" id="UP000317238"/>
    </source>
</evidence>
<dbReference type="RefSeq" id="WP_146438024.1">
    <property type="nucleotide sequence ID" value="NZ_SJPL01000001.1"/>
</dbReference>
<sequence>MDLAPLAEHLLCVVRETESTPTLVVPDSVRLRRAFFAALAEQVIRCADGQDRDGRPSRTTRLRIDALLPVSAGWRDRWTTMLRRDPSASSESPVDWSIERPLMIGRQGGIHGEIVVGYAQAGTEFPAWVTPVPLCDRPRAA</sequence>
<comment type="caution">
    <text evidence="1">The sequence shown here is derived from an EMBL/GenBank/DDBJ whole genome shotgun (WGS) entry which is preliminary data.</text>
</comment>
<protein>
    <submittedName>
        <fullName evidence="1">Uncharacterized protein</fullName>
    </submittedName>
</protein>
<keyword evidence="2" id="KW-1185">Reference proteome</keyword>
<dbReference type="EMBL" id="SJPL01000001">
    <property type="protein sequence ID" value="TWT67901.1"/>
    <property type="molecule type" value="Genomic_DNA"/>
</dbReference>
<organism evidence="1 2">
    <name type="scientific">Crateriforma conspicua</name>
    <dbReference type="NCBI Taxonomy" id="2527996"/>
    <lineage>
        <taxon>Bacteria</taxon>
        <taxon>Pseudomonadati</taxon>
        <taxon>Planctomycetota</taxon>
        <taxon>Planctomycetia</taxon>
        <taxon>Planctomycetales</taxon>
        <taxon>Planctomycetaceae</taxon>
        <taxon>Crateriforma</taxon>
    </lineage>
</organism>
<dbReference type="OrthoDB" id="269492at2"/>
<evidence type="ECO:0000313" key="1">
    <source>
        <dbReference type="EMBL" id="TWT67901.1"/>
    </source>
</evidence>
<dbReference type="Proteomes" id="UP000317238">
    <property type="component" value="Unassembled WGS sequence"/>
</dbReference>
<dbReference type="AlphaFoldDB" id="A0A5C5XZN9"/>
<name>A0A5C5XZN9_9PLAN</name>
<proteinExistence type="predicted"/>
<gene>
    <name evidence="1" type="ORF">Pan14r_01390</name>
</gene>
<reference evidence="1 2" key="1">
    <citation type="submission" date="2019-02" db="EMBL/GenBank/DDBJ databases">
        <title>Deep-cultivation of Planctomycetes and their phenomic and genomic characterization uncovers novel biology.</title>
        <authorList>
            <person name="Wiegand S."/>
            <person name="Jogler M."/>
            <person name="Boedeker C."/>
            <person name="Pinto D."/>
            <person name="Vollmers J."/>
            <person name="Rivas-Marin E."/>
            <person name="Kohn T."/>
            <person name="Peeters S.H."/>
            <person name="Heuer A."/>
            <person name="Rast P."/>
            <person name="Oberbeckmann S."/>
            <person name="Bunk B."/>
            <person name="Jeske O."/>
            <person name="Meyerdierks A."/>
            <person name="Storesund J.E."/>
            <person name="Kallscheuer N."/>
            <person name="Luecker S."/>
            <person name="Lage O.M."/>
            <person name="Pohl T."/>
            <person name="Merkel B.J."/>
            <person name="Hornburger P."/>
            <person name="Mueller R.-W."/>
            <person name="Bruemmer F."/>
            <person name="Labrenz M."/>
            <person name="Spormann A.M."/>
            <person name="Op Den Camp H."/>
            <person name="Overmann J."/>
            <person name="Amann R."/>
            <person name="Jetten M.S.M."/>
            <person name="Mascher T."/>
            <person name="Medema M.H."/>
            <person name="Devos D.P."/>
            <person name="Kaster A.-K."/>
            <person name="Ovreas L."/>
            <person name="Rohde M."/>
            <person name="Galperin M.Y."/>
            <person name="Jogler C."/>
        </authorList>
    </citation>
    <scope>NUCLEOTIDE SEQUENCE [LARGE SCALE GENOMIC DNA]</scope>
    <source>
        <strain evidence="1 2">Pan14r</strain>
    </source>
</reference>
<accession>A0A5C5XZN9</accession>